<dbReference type="InterPro" id="IPR032053">
    <property type="entry name" value="Ribosomal_mS34"/>
</dbReference>
<dbReference type="GeneID" id="117231976"/>
<sequence>MVIKYIGRTHTFKGKPLWEILGNLKNHGVGRIVIRSAQQKYPEVSYMRILKVVGLPDTSKHIHDPRKVMVLVEKVFRGQKSPTLVQMDGATYKPDYVLIPKDQEAKYTNETKVQQLRLMPRTTDFPPLLKKILMEKQGKDTPDLKLKIVYSTLGIKSYRVAEENETPTVEIKMGLGNPVSPSLYNNIKQEDAS</sequence>
<reference evidence="2" key="1">
    <citation type="submission" date="2025-08" db="UniProtKB">
        <authorList>
            <consortium name="RefSeq"/>
        </authorList>
    </citation>
    <scope>IDENTIFICATION</scope>
    <source>
        <tissue evidence="2">Muscle</tissue>
    </source>
</reference>
<dbReference type="CTD" id="65993"/>
<dbReference type="AlphaFoldDB" id="A0A6J3K322"/>
<proteinExistence type="predicted"/>
<dbReference type="GO" id="GO:0005739">
    <property type="term" value="C:mitochondrion"/>
    <property type="evidence" value="ECO:0007669"/>
    <property type="project" value="InterPro"/>
</dbReference>
<dbReference type="PANTHER" id="PTHR28589:SF1">
    <property type="entry name" value="SMALL RIBOSOMAL SUBUNIT PROTEIN MS34"/>
    <property type="match status" value="1"/>
</dbReference>
<keyword evidence="1" id="KW-1185">Reference proteome</keyword>
<dbReference type="GO" id="GO:0003735">
    <property type="term" value="F:structural constituent of ribosome"/>
    <property type="evidence" value="ECO:0007669"/>
    <property type="project" value="InterPro"/>
</dbReference>
<accession>A0A6J3K322</accession>
<evidence type="ECO:0000313" key="1">
    <source>
        <dbReference type="Proteomes" id="UP000504631"/>
    </source>
</evidence>
<dbReference type="KEGG" id="bvk:117231976"/>
<organism evidence="1 2">
    <name type="scientific">Bombus vosnesenskii</name>
    <dbReference type="NCBI Taxonomy" id="207650"/>
    <lineage>
        <taxon>Eukaryota</taxon>
        <taxon>Metazoa</taxon>
        <taxon>Ecdysozoa</taxon>
        <taxon>Arthropoda</taxon>
        <taxon>Hexapoda</taxon>
        <taxon>Insecta</taxon>
        <taxon>Pterygota</taxon>
        <taxon>Neoptera</taxon>
        <taxon>Endopterygota</taxon>
        <taxon>Hymenoptera</taxon>
        <taxon>Apocrita</taxon>
        <taxon>Aculeata</taxon>
        <taxon>Apoidea</taxon>
        <taxon>Anthophila</taxon>
        <taxon>Apidae</taxon>
        <taxon>Bombus</taxon>
        <taxon>Pyrobombus</taxon>
    </lineage>
</organism>
<dbReference type="Pfam" id="PF16053">
    <property type="entry name" value="MRP-S34"/>
    <property type="match status" value="1"/>
</dbReference>
<dbReference type="Proteomes" id="UP000504631">
    <property type="component" value="Unplaced"/>
</dbReference>
<gene>
    <name evidence="2" type="primary">LOC117231976</name>
</gene>
<protein>
    <submittedName>
        <fullName evidence="2">Uncharacterized protein LOC117231976</fullName>
    </submittedName>
</protein>
<name>A0A6J3K322_9HYME</name>
<evidence type="ECO:0000313" key="2">
    <source>
        <dbReference type="RefSeq" id="XP_033346910.1"/>
    </source>
</evidence>
<dbReference type="PANTHER" id="PTHR28589">
    <property type="entry name" value="28S RIBOSOMAL PROTEIN S34, MITOCHONDRIAL"/>
    <property type="match status" value="1"/>
</dbReference>
<dbReference type="RefSeq" id="XP_033346910.1">
    <property type="nucleotide sequence ID" value="XM_033491019.1"/>
</dbReference>